<sequence>MKIKKKFLEKLNRNELQEIIEVFKNHTDTGIPSIFQDNNRIRISLLPYSNEIRWDNSGDTHHFMLLNYIYKKVGDS</sequence>
<organism evidence="1 2">
    <name type="scientific">Fusobacterium animalis ATCC 51191</name>
    <dbReference type="NCBI Taxonomy" id="997347"/>
    <lineage>
        <taxon>Bacteria</taxon>
        <taxon>Fusobacteriati</taxon>
        <taxon>Fusobacteriota</taxon>
        <taxon>Fusobacteriia</taxon>
        <taxon>Fusobacteriales</taxon>
        <taxon>Fusobacteriaceae</taxon>
        <taxon>Fusobacterium</taxon>
    </lineage>
</organism>
<dbReference type="AlphaFoldDB" id="F9ERZ4"/>
<dbReference type="Proteomes" id="UP000005392">
    <property type="component" value="Unassembled WGS sequence"/>
</dbReference>
<evidence type="ECO:0000313" key="1">
    <source>
        <dbReference type="EMBL" id="EGQ74578.1"/>
    </source>
</evidence>
<dbReference type="HOGENOM" id="CLU_2660305_0_0_0"/>
<proteinExistence type="predicted"/>
<keyword evidence="2" id="KW-1185">Reference proteome</keyword>
<protein>
    <submittedName>
        <fullName evidence="1">Uncharacterized protein</fullName>
    </submittedName>
</protein>
<accession>F9ERZ4</accession>
<dbReference type="EMBL" id="AFQD01000694">
    <property type="protein sequence ID" value="EGQ74578.1"/>
    <property type="molecule type" value="Genomic_DNA"/>
</dbReference>
<gene>
    <name evidence="1" type="ORF">HMPREF9094_2699</name>
</gene>
<evidence type="ECO:0000313" key="2">
    <source>
        <dbReference type="Proteomes" id="UP000005392"/>
    </source>
</evidence>
<comment type="caution">
    <text evidence="1">The sequence shown here is derived from an EMBL/GenBank/DDBJ whole genome shotgun (WGS) entry which is preliminary data.</text>
</comment>
<feature type="non-terminal residue" evidence="1">
    <location>
        <position position="76"/>
    </location>
</feature>
<reference evidence="1 2" key="1">
    <citation type="submission" date="2011-05" db="EMBL/GenBank/DDBJ databases">
        <authorList>
            <person name="Muzny D."/>
            <person name="Qin X."/>
            <person name="Deng J."/>
            <person name="Jiang H."/>
            <person name="Liu Y."/>
            <person name="Qu J."/>
            <person name="Song X.-Z."/>
            <person name="Zhang L."/>
            <person name="Thornton R."/>
            <person name="Coyle M."/>
            <person name="Francisco L."/>
            <person name="Jackson L."/>
            <person name="Javaid M."/>
            <person name="Korchina V."/>
            <person name="Kovar C."/>
            <person name="Mata R."/>
            <person name="Mathew T."/>
            <person name="Ngo R."/>
            <person name="Nguyen L."/>
            <person name="Nguyen N."/>
            <person name="Okwuonu G."/>
            <person name="Ongeri F."/>
            <person name="Pham C."/>
            <person name="Simmons D."/>
            <person name="Wilczek-Boney K."/>
            <person name="Hale W."/>
            <person name="Jakkamsetti A."/>
            <person name="Pham P."/>
            <person name="Ruth R."/>
            <person name="San Lucas F."/>
            <person name="Warren J."/>
            <person name="Zhang J."/>
            <person name="Zhao Z."/>
            <person name="Zhou C."/>
            <person name="Zhu D."/>
            <person name="Lee S."/>
            <person name="Bess C."/>
            <person name="Blankenburg K."/>
            <person name="Forbes L."/>
            <person name="Fu Q."/>
            <person name="Gubbala S."/>
            <person name="Hirani K."/>
            <person name="Jayaseelan J.C."/>
            <person name="Lara F."/>
            <person name="Munidasa M."/>
            <person name="Palculict T."/>
            <person name="Patil S."/>
            <person name="Pu L.-L."/>
            <person name="Saada N."/>
            <person name="Tang L."/>
            <person name="Weissenberger G."/>
            <person name="Zhu Y."/>
            <person name="Hemphill L."/>
            <person name="Shang Y."/>
            <person name="Youmans B."/>
            <person name="Ayvaz T."/>
            <person name="Ross M."/>
            <person name="Santibanez J."/>
            <person name="Aqrawi P."/>
            <person name="Gross S."/>
            <person name="Joshi V."/>
            <person name="Fowler G."/>
            <person name="Nazareth L."/>
            <person name="Reid J."/>
            <person name="Worley K."/>
            <person name="Petrosino J."/>
            <person name="Highlander S."/>
            <person name="Gibbs R."/>
        </authorList>
    </citation>
    <scope>NUCLEOTIDE SEQUENCE [LARGE SCALE GENOMIC DNA]</scope>
    <source>
        <strain evidence="1 2">ATCC 51191</strain>
    </source>
</reference>
<name>F9ERZ4_9FUSO</name>